<keyword evidence="12" id="KW-1015">Disulfide bond</keyword>
<dbReference type="RefSeq" id="WP_090522236.1">
    <property type="nucleotide sequence ID" value="NZ_FNAH01000003.1"/>
</dbReference>
<keyword evidence="9" id="KW-1133">Transmembrane helix</keyword>
<evidence type="ECO:0000256" key="3">
    <source>
        <dbReference type="ARBA" id="ARBA00022676"/>
    </source>
</evidence>
<gene>
    <name evidence="16" type="ORF">SAMN05421538_103165</name>
</gene>
<dbReference type="AlphaFoldDB" id="A0A1G6Z622"/>
<dbReference type="EMBL" id="FNAH01000003">
    <property type="protein sequence ID" value="SDD97892.1"/>
    <property type="molecule type" value="Genomic_DNA"/>
</dbReference>
<keyword evidence="8" id="KW-0735">Signal-anchor</keyword>
<dbReference type="GO" id="GO:0050650">
    <property type="term" value="P:chondroitin sulfate proteoglycan biosynthetic process"/>
    <property type="evidence" value="ECO:0007669"/>
    <property type="project" value="TreeGrafter"/>
</dbReference>
<keyword evidence="7" id="KW-0256">Endoplasmic reticulum</keyword>
<evidence type="ECO:0000256" key="12">
    <source>
        <dbReference type="ARBA" id="ARBA00023157"/>
    </source>
</evidence>
<keyword evidence="13" id="KW-0325">Glycoprotein</keyword>
<dbReference type="PANTHER" id="PTHR46025">
    <property type="entry name" value="XYLOSYLTRANSFERASE OXT"/>
    <property type="match status" value="1"/>
</dbReference>
<keyword evidence="5" id="KW-0812">Transmembrane</keyword>
<dbReference type="GO" id="GO:0030158">
    <property type="term" value="F:protein xylosyltransferase activity"/>
    <property type="evidence" value="ECO:0007669"/>
    <property type="project" value="InterPro"/>
</dbReference>
<dbReference type="InterPro" id="IPR003406">
    <property type="entry name" value="Glyco_trans_14"/>
</dbReference>
<evidence type="ECO:0000256" key="7">
    <source>
        <dbReference type="ARBA" id="ARBA00022824"/>
    </source>
</evidence>
<dbReference type="InterPro" id="IPR045971">
    <property type="entry name" value="DUF5927"/>
</dbReference>
<dbReference type="Pfam" id="PF19349">
    <property type="entry name" value="DUF5927"/>
    <property type="match status" value="1"/>
</dbReference>
<dbReference type="Proteomes" id="UP000199344">
    <property type="component" value="Unassembled WGS sequence"/>
</dbReference>
<evidence type="ECO:0000256" key="1">
    <source>
        <dbReference type="ARBA" id="ARBA00004323"/>
    </source>
</evidence>
<dbReference type="PANTHER" id="PTHR46025:SF3">
    <property type="entry name" value="XYLOSYLTRANSFERASE OXT"/>
    <property type="match status" value="1"/>
</dbReference>
<keyword evidence="11" id="KW-0472">Membrane</keyword>
<evidence type="ECO:0000256" key="9">
    <source>
        <dbReference type="ARBA" id="ARBA00022989"/>
    </source>
</evidence>
<evidence type="ECO:0000256" key="8">
    <source>
        <dbReference type="ARBA" id="ARBA00022968"/>
    </source>
</evidence>
<sequence length="559" mass="64062">MTAPTRLGVVFLCHDELAVASSMVRIWHDGGAAVAIHVDRRTRGKRYNAMCQSLADLDNVEWADRRECDWGMFSMVEATQSAAAILLENYPDVTHVIVASGSCLPLRPVRELCDYLARHPGVDFIESVTAMDVGWTVGGLNIERFERYYPVSWRKRRMLFDWLVQAQRRIGLRRRIPRGLVPHLGSQWWCLTRETLSAILTDPRRGEFDRYFRWSWIPDESYFQTLARRHSTRIESRSLTLANFDDQGKPYILYGDHAEMLALSRCFVARKFWPGATELLARFPEDAGPAHAQDEPDPAHIERIIGAAVMRRRLGRPGLYMQSRFPKKDRENGKTAGSYAVLQGFTDLFPDFEHWLQARVDADVHGHLFAPDAVEFAGRPEIGPGGLSSHPETRDYDPFGFLTSLIRITDRSQVFQYAPRDAQDLSWFMVTDPNATIRVVTGAWIVPLMHSDMPFDDVRRIAAKLQRIELGQLDILRSVWVKADVEVWELADFVSRPAAILQRIVRDLTPGSWPLYDQPPVLRDLDQVGRFLQRLRNAGLQPRLMGDFPATRSEQDWHV</sequence>
<dbReference type="STRING" id="591205.SAMN05421538_103165"/>
<evidence type="ECO:0000256" key="2">
    <source>
        <dbReference type="ARBA" id="ARBA00004648"/>
    </source>
</evidence>
<protein>
    <recommendedName>
        <fullName evidence="14">Peptide O-xylosyltransferase</fullName>
    </recommendedName>
</protein>
<evidence type="ECO:0000256" key="14">
    <source>
        <dbReference type="ARBA" id="ARBA00042865"/>
    </source>
</evidence>
<reference evidence="16 17" key="1">
    <citation type="submission" date="2016-10" db="EMBL/GenBank/DDBJ databases">
        <authorList>
            <person name="de Groot N.N."/>
        </authorList>
    </citation>
    <scope>NUCLEOTIDE SEQUENCE [LARGE SCALE GENOMIC DNA]</scope>
    <source>
        <strain evidence="16 17">DSM 22220</strain>
    </source>
</reference>
<dbReference type="GO" id="GO:0015012">
    <property type="term" value="P:heparan sulfate proteoglycan biosynthetic process"/>
    <property type="evidence" value="ECO:0007669"/>
    <property type="project" value="TreeGrafter"/>
</dbReference>
<dbReference type="OrthoDB" id="7943907at2"/>
<dbReference type="Pfam" id="PF02485">
    <property type="entry name" value="Branch"/>
    <property type="match status" value="1"/>
</dbReference>
<dbReference type="InterPro" id="IPR043538">
    <property type="entry name" value="XYLT"/>
</dbReference>
<evidence type="ECO:0000256" key="6">
    <source>
        <dbReference type="ARBA" id="ARBA00022723"/>
    </source>
</evidence>
<accession>A0A1G6Z622</accession>
<evidence type="ECO:0000256" key="13">
    <source>
        <dbReference type="ARBA" id="ARBA00023180"/>
    </source>
</evidence>
<keyword evidence="4" id="KW-0808">Transferase</keyword>
<keyword evidence="3" id="KW-0328">Glycosyltransferase</keyword>
<dbReference type="GO" id="GO:0016020">
    <property type="term" value="C:membrane"/>
    <property type="evidence" value="ECO:0007669"/>
    <property type="project" value="InterPro"/>
</dbReference>
<proteinExistence type="predicted"/>
<dbReference type="GO" id="GO:0046872">
    <property type="term" value="F:metal ion binding"/>
    <property type="evidence" value="ECO:0007669"/>
    <property type="project" value="UniProtKB-KW"/>
</dbReference>
<feature type="domain" description="DUF5927" evidence="15">
    <location>
        <begin position="270"/>
        <end position="555"/>
    </location>
</feature>
<comment type="subcellular location">
    <subcellularLocation>
        <location evidence="2">Endoplasmic reticulum membrane</location>
        <topology evidence="2">Single-pass type II membrane protein</topology>
    </subcellularLocation>
    <subcellularLocation>
        <location evidence="1">Golgi apparatus membrane</location>
        <topology evidence="1">Single-pass type II membrane protein</topology>
    </subcellularLocation>
</comment>
<evidence type="ECO:0000256" key="5">
    <source>
        <dbReference type="ARBA" id="ARBA00022692"/>
    </source>
</evidence>
<evidence type="ECO:0000259" key="15">
    <source>
        <dbReference type="Pfam" id="PF19349"/>
    </source>
</evidence>
<keyword evidence="17" id="KW-1185">Reference proteome</keyword>
<keyword evidence="6" id="KW-0479">Metal-binding</keyword>
<evidence type="ECO:0000313" key="17">
    <source>
        <dbReference type="Proteomes" id="UP000199344"/>
    </source>
</evidence>
<keyword evidence="10" id="KW-0333">Golgi apparatus</keyword>
<name>A0A1G6Z622_9RHOB</name>
<evidence type="ECO:0000256" key="10">
    <source>
        <dbReference type="ARBA" id="ARBA00023034"/>
    </source>
</evidence>
<organism evidence="16 17">
    <name type="scientific">Paracoccus isoporae</name>
    <dbReference type="NCBI Taxonomy" id="591205"/>
    <lineage>
        <taxon>Bacteria</taxon>
        <taxon>Pseudomonadati</taxon>
        <taxon>Pseudomonadota</taxon>
        <taxon>Alphaproteobacteria</taxon>
        <taxon>Rhodobacterales</taxon>
        <taxon>Paracoccaceae</taxon>
        <taxon>Paracoccus</taxon>
    </lineage>
</organism>
<evidence type="ECO:0000256" key="4">
    <source>
        <dbReference type="ARBA" id="ARBA00022679"/>
    </source>
</evidence>
<evidence type="ECO:0000256" key="11">
    <source>
        <dbReference type="ARBA" id="ARBA00023136"/>
    </source>
</evidence>
<evidence type="ECO:0000313" key="16">
    <source>
        <dbReference type="EMBL" id="SDD97892.1"/>
    </source>
</evidence>